<dbReference type="InterPro" id="IPR010998">
    <property type="entry name" value="Integrase_recombinase_N"/>
</dbReference>
<dbReference type="Proteomes" id="UP000094056">
    <property type="component" value="Unassembled WGS sequence"/>
</dbReference>
<dbReference type="Gene3D" id="1.10.443.10">
    <property type="entry name" value="Intergrase catalytic core"/>
    <property type="match status" value="1"/>
</dbReference>
<dbReference type="CDD" id="cd00397">
    <property type="entry name" value="DNA_BRE_C"/>
    <property type="match status" value="1"/>
</dbReference>
<dbReference type="EMBL" id="MAYW01000022">
    <property type="protein sequence ID" value="ODS33685.1"/>
    <property type="molecule type" value="Genomic_DNA"/>
</dbReference>
<dbReference type="GO" id="GO:0003677">
    <property type="term" value="F:DNA binding"/>
    <property type="evidence" value="ECO:0007669"/>
    <property type="project" value="UniProtKB-UniRule"/>
</dbReference>
<evidence type="ECO:0000256" key="1">
    <source>
        <dbReference type="ARBA" id="ARBA00008857"/>
    </source>
</evidence>
<dbReference type="Gene3D" id="1.10.150.130">
    <property type="match status" value="1"/>
</dbReference>
<name>A0A1E3XDG4_9BACT</name>
<dbReference type="PANTHER" id="PTHR30349">
    <property type="entry name" value="PHAGE INTEGRASE-RELATED"/>
    <property type="match status" value="1"/>
</dbReference>
<dbReference type="InterPro" id="IPR011010">
    <property type="entry name" value="DNA_brk_join_enz"/>
</dbReference>
<dbReference type="InterPro" id="IPR050090">
    <property type="entry name" value="Tyrosine_recombinase_XerCD"/>
</dbReference>
<reference evidence="8 9" key="1">
    <citation type="submission" date="2016-07" db="EMBL/GenBank/DDBJ databases">
        <title>Draft genome of Scalindua rubra, obtained from a brine-seawater interface in the Red Sea, sheds light on salt adaptation in anammox bacteria.</title>
        <authorList>
            <person name="Speth D.R."/>
            <person name="Lagkouvardos I."/>
            <person name="Wang Y."/>
            <person name="Qian P.-Y."/>
            <person name="Dutilh B.E."/>
            <person name="Jetten M.S."/>
        </authorList>
    </citation>
    <scope>NUCLEOTIDE SEQUENCE [LARGE SCALE GENOMIC DNA]</scope>
    <source>
        <strain evidence="8">BSI-1</strain>
    </source>
</reference>
<comment type="caution">
    <text evidence="8">The sequence shown here is derived from an EMBL/GenBank/DDBJ whole genome shotgun (WGS) entry which is preliminary data.</text>
</comment>
<comment type="similarity">
    <text evidence="1">Belongs to the 'phage' integrase family.</text>
</comment>
<evidence type="ECO:0000259" key="7">
    <source>
        <dbReference type="PROSITE" id="PS51900"/>
    </source>
</evidence>
<keyword evidence="3 5" id="KW-0238">DNA-binding</keyword>
<dbReference type="Pfam" id="PF00589">
    <property type="entry name" value="Phage_integrase"/>
    <property type="match status" value="1"/>
</dbReference>
<sequence length="320" mass="37146">MDGLNQYISGFERRFRAIEGRSPLTVKSYCKKIENFLQWFASERRSPDNGQHLPTRQDIEAYLEYCFYRGNKNSTRLTKLIALHKFFTHLAYEGVVKEDIMVNIPRPRANKGGVQKFMKKEIIKIFKMIDVVTEVGVRDVVILILAVFAGLRIGEIVRLNLHDVMDENGELDINIIDTKWGSNRVVYLWKSPSIFIRRWLTIRISQGAGSTDPLLVSYKKGNTPTRQRLTPVGITKKIKMYADKAKTKKPIVNMHMFRATHASDLRHIKGYDVFAIAERLGHRNISTTEIYIPSRGRVHKEYASLAAYWQDFNHVWDKKE</sequence>
<dbReference type="InterPro" id="IPR044068">
    <property type="entry name" value="CB"/>
</dbReference>
<dbReference type="GO" id="GO:0015074">
    <property type="term" value="P:DNA integration"/>
    <property type="evidence" value="ECO:0007669"/>
    <property type="project" value="UniProtKB-KW"/>
</dbReference>
<organism evidence="8 9">
    <name type="scientific">Candidatus Scalindua rubra</name>
    <dbReference type="NCBI Taxonomy" id="1872076"/>
    <lineage>
        <taxon>Bacteria</taxon>
        <taxon>Pseudomonadati</taxon>
        <taxon>Planctomycetota</taxon>
        <taxon>Candidatus Brocadiia</taxon>
        <taxon>Candidatus Brocadiales</taxon>
        <taxon>Candidatus Scalinduaceae</taxon>
        <taxon>Candidatus Scalindua</taxon>
    </lineage>
</organism>
<accession>A0A1E3XDG4</accession>
<evidence type="ECO:0000256" key="3">
    <source>
        <dbReference type="ARBA" id="ARBA00023125"/>
    </source>
</evidence>
<dbReference type="PROSITE" id="PS51900">
    <property type="entry name" value="CB"/>
    <property type="match status" value="1"/>
</dbReference>
<evidence type="ECO:0000259" key="6">
    <source>
        <dbReference type="PROSITE" id="PS51898"/>
    </source>
</evidence>
<gene>
    <name evidence="8" type="ORF">SCARUB_01205</name>
</gene>
<dbReference type="PROSITE" id="PS51898">
    <property type="entry name" value="TYR_RECOMBINASE"/>
    <property type="match status" value="1"/>
</dbReference>
<keyword evidence="2" id="KW-0229">DNA integration</keyword>
<evidence type="ECO:0000256" key="4">
    <source>
        <dbReference type="ARBA" id="ARBA00023172"/>
    </source>
</evidence>
<dbReference type="InterPro" id="IPR002104">
    <property type="entry name" value="Integrase_catalytic"/>
</dbReference>
<dbReference type="AlphaFoldDB" id="A0A1E3XDG4"/>
<evidence type="ECO:0000256" key="5">
    <source>
        <dbReference type="PROSITE-ProRule" id="PRU01248"/>
    </source>
</evidence>
<dbReference type="PANTHER" id="PTHR30349:SF41">
    <property type="entry name" value="INTEGRASE_RECOMBINASE PROTEIN MJ0367-RELATED"/>
    <property type="match status" value="1"/>
</dbReference>
<evidence type="ECO:0000313" key="8">
    <source>
        <dbReference type="EMBL" id="ODS33685.1"/>
    </source>
</evidence>
<feature type="domain" description="Tyr recombinase" evidence="6">
    <location>
        <begin position="112"/>
        <end position="310"/>
    </location>
</feature>
<dbReference type="GO" id="GO:0006310">
    <property type="term" value="P:DNA recombination"/>
    <property type="evidence" value="ECO:0007669"/>
    <property type="project" value="UniProtKB-KW"/>
</dbReference>
<evidence type="ECO:0000256" key="2">
    <source>
        <dbReference type="ARBA" id="ARBA00022908"/>
    </source>
</evidence>
<evidence type="ECO:0000313" key="9">
    <source>
        <dbReference type="Proteomes" id="UP000094056"/>
    </source>
</evidence>
<keyword evidence="4" id="KW-0233">DNA recombination</keyword>
<dbReference type="InterPro" id="IPR013762">
    <property type="entry name" value="Integrase-like_cat_sf"/>
</dbReference>
<dbReference type="InterPro" id="IPR004107">
    <property type="entry name" value="Integrase_SAM-like_N"/>
</dbReference>
<dbReference type="Pfam" id="PF02899">
    <property type="entry name" value="Phage_int_SAM_1"/>
    <property type="match status" value="1"/>
</dbReference>
<feature type="domain" description="Core-binding (CB)" evidence="7">
    <location>
        <begin position="2"/>
        <end position="91"/>
    </location>
</feature>
<protein>
    <submittedName>
        <fullName evidence="8">Putative tyrosine recombinase</fullName>
    </submittedName>
</protein>
<proteinExistence type="inferred from homology"/>
<dbReference type="SUPFAM" id="SSF56349">
    <property type="entry name" value="DNA breaking-rejoining enzymes"/>
    <property type="match status" value="1"/>
</dbReference>